<evidence type="ECO:0000256" key="1">
    <source>
        <dbReference type="ARBA" id="ARBA00004496"/>
    </source>
</evidence>
<dbReference type="AlphaFoldDB" id="A0A8X7T073"/>
<feature type="region of interest" description="Disordered" evidence="3">
    <location>
        <begin position="164"/>
        <end position="185"/>
    </location>
</feature>
<comment type="subcellular location">
    <subcellularLocation>
        <location evidence="1">Cytoplasm</location>
    </subcellularLocation>
</comment>
<feature type="region of interest" description="Disordered" evidence="3">
    <location>
        <begin position="1"/>
        <end position="75"/>
    </location>
</feature>
<evidence type="ECO:0000313" key="4">
    <source>
        <dbReference type="EMBL" id="KAE8254674.1"/>
    </source>
</evidence>
<dbReference type="Proteomes" id="UP000077684">
    <property type="component" value="Unassembled WGS sequence"/>
</dbReference>
<gene>
    <name evidence="4" type="ORF">A4X06_0g786</name>
</gene>
<dbReference type="GO" id="GO:0005737">
    <property type="term" value="C:cytoplasm"/>
    <property type="evidence" value="ECO:0007669"/>
    <property type="project" value="UniProtKB-SubCell"/>
</dbReference>
<protein>
    <recommendedName>
        <fullName evidence="6">Dynactin subunit 2</fullName>
    </recommendedName>
</protein>
<accession>A0A8X7T073</accession>
<proteinExistence type="predicted"/>
<dbReference type="PANTHER" id="PTHR15346">
    <property type="entry name" value="DYNACTIN SUBUNIT"/>
    <property type="match status" value="1"/>
</dbReference>
<evidence type="ECO:0000313" key="5">
    <source>
        <dbReference type="Proteomes" id="UP000077684"/>
    </source>
</evidence>
<dbReference type="InterPro" id="IPR028133">
    <property type="entry name" value="Dynamitin"/>
</dbReference>
<name>A0A8X7T073_9BASI</name>
<dbReference type="GO" id="GO:0007017">
    <property type="term" value="P:microtubule-based process"/>
    <property type="evidence" value="ECO:0007669"/>
    <property type="project" value="InterPro"/>
</dbReference>
<feature type="region of interest" description="Disordered" evidence="3">
    <location>
        <begin position="234"/>
        <end position="268"/>
    </location>
</feature>
<keyword evidence="5" id="KW-1185">Reference proteome</keyword>
<evidence type="ECO:0000256" key="2">
    <source>
        <dbReference type="ARBA" id="ARBA00022490"/>
    </source>
</evidence>
<evidence type="ECO:0008006" key="6">
    <source>
        <dbReference type="Google" id="ProtNLM"/>
    </source>
</evidence>
<feature type="compositionally biased region" description="Gly residues" evidence="3">
    <location>
        <begin position="366"/>
        <end position="382"/>
    </location>
</feature>
<feature type="region of interest" description="Disordered" evidence="3">
    <location>
        <begin position="345"/>
        <end position="388"/>
    </location>
</feature>
<dbReference type="EMBL" id="LWDE02000044">
    <property type="protein sequence ID" value="KAE8254674.1"/>
    <property type="molecule type" value="Genomic_DNA"/>
</dbReference>
<evidence type="ECO:0000256" key="3">
    <source>
        <dbReference type="SAM" id="MobiDB-lite"/>
    </source>
</evidence>
<sequence length="495" mass="51829">MSLSKYTELPDIDIAGQDLYETPEVPSPSLSDDDHDADDNQLPVPAPTAGAGRKSAAIVPSASTASNASGVGGGAIAKGSLDVEGAVAKFQRATEADARRADFSGALHHAPKKPAGRYPPTHTFETQTYEIRGYASHPSPQEKEKETPLAKLRRLRAETAALEEELALQAERPSQDSAEGEGAVSPLKILEQLRVLRTDLGRLDAEESGGVAGGGGGSGWVGDARALIEKLAGGVGRAAEEEKEEGEGEGSSSRGTGTGTGTGIGGSAKELGLLESRLTTIESLVGIRPALVDDSKAPSRPLLPTMQRLEHQLTLFTQPRHLDAISRRVKVLVAELERAHEARAKLSSLPPVKSTSTGAGDEGKDGGGGGGGGGKEGTGSGSGTTPFGTADQLARLRSLFLLQTRLEPLLPLTPHLLTRLQSLSALHASSAHFASSLEALVDADRRVEERLREVRGLCEGLRSGMGEDEGRVRGNLEMVQGRMEELGRRMDALGL</sequence>
<dbReference type="GO" id="GO:0005869">
    <property type="term" value="C:dynactin complex"/>
    <property type="evidence" value="ECO:0007669"/>
    <property type="project" value="InterPro"/>
</dbReference>
<dbReference type="Pfam" id="PF04912">
    <property type="entry name" value="Dynamitin"/>
    <property type="match status" value="1"/>
</dbReference>
<organism evidence="4 5">
    <name type="scientific">Tilletia controversa</name>
    <name type="common">dwarf bunt fungus</name>
    <dbReference type="NCBI Taxonomy" id="13291"/>
    <lineage>
        <taxon>Eukaryota</taxon>
        <taxon>Fungi</taxon>
        <taxon>Dikarya</taxon>
        <taxon>Basidiomycota</taxon>
        <taxon>Ustilaginomycotina</taxon>
        <taxon>Exobasidiomycetes</taxon>
        <taxon>Tilletiales</taxon>
        <taxon>Tilletiaceae</taxon>
        <taxon>Tilletia</taxon>
    </lineage>
</organism>
<keyword evidence="2" id="KW-0963">Cytoplasm</keyword>
<reference evidence="4" key="2">
    <citation type="journal article" date="2019" name="IMA Fungus">
        <title>Genome sequencing and comparison of five Tilletia species to identify candidate genes for the detection of regulated species infecting wheat.</title>
        <authorList>
            <person name="Nguyen H.D.T."/>
            <person name="Sultana T."/>
            <person name="Kesanakurti P."/>
            <person name="Hambleton S."/>
        </authorList>
    </citation>
    <scope>NUCLEOTIDE SEQUENCE</scope>
    <source>
        <strain evidence="4">DAOMC 236426</strain>
    </source>
</reference>
<feature type="region of interest" description="Disordered" evidence="3">
    <location>
        <begin position="105"/>
        <end position="149"/>
    </location>
</feature>
<reference evidence="4" key="1">
    <citation type="submission" date="2016-04" db="EMBL/GenBank/DDBJ databases">
        <authorList>
            <person name="Nguyen H.D."/>
            <person name="Samba Siva P."/>
            <person name="Cullis J."/>
            <person name="Levesque C.A."/>
            <person name="Hambleton S."/>
        </authorList>
    </citation>
    <scope>NUCLEOTIDE SEQUENCE</scope>
    <source>
        <strain evidence="4">DAOMC 236426</strain>
    </source>
</reference>
<feature type="compositionally biased region" description="Gly residues" evidence="3">
    <location>
        <begin position="256"/>
        <end position="266"/>
    </location>
</feature>
<comment type="caution">
    <text evidence="4">The sequence shown here is derived from an EMBL/GenBank/DDBJ whole genome shotgun (WGS) entry which is preliminary data.</text>
</comment>